<reference evidence="1 2" key="1">
    <citation type="submission" date="2020-05" db="EMBL/GenBank/DDBJ databases">
        <title>Whole genome sequencing and identification of novel metabolites from Paenibacillus alvei strain JR949.</title>
        <authorList>
            <person name="Rajendhran J."/>
            <person name="Sree Pranav P."/>
            <person name="Mahalakshmi B."/>
            <person name="Karthikeyan R."/>
        </authorList>
    </citation>
    <scope>NUCLEOTIDE SEQUENCE [LARGE SCALE GENOMIC DNA]</scope>
    <source>
        <strain evidence="1 2">JR949</strain>
    </source>
</reference>
<name>A0AAP7DHU3_PAEAL</name>
<comment type="caution">
    <text evidence="1">The sequence shown here is derived from an EMBL/GenBank/DDBJ whole genome shotgun (WGS) entry which is preliminary data.</text>
</comment>
<evidence type="ECO:0000313" key="1">
    <source>
        <dbReference type="EMBL" id="NOJ70180.1"/>
    </source>
</evidence>
<evidence type="ECO:0008006" key="3">
    <source>
        <dbReference type="Google" id="ProtNLM"/>
    </source>
</evidence>
<dbReference type="AlphaFoldDB" id="A0AAP7DHU3"/>
<proteinExistence type="predicted"/>
<gene>
    <name evidence="1" type="ORF">HMI46_06400</name>
</gene>
<evidence type="ECO:0000313" key="2">
    <source>
        <dbReference type="Proteomes" id="UP000552038"/>
    </source>
</evidence>
<protein>
    <recommendedName>
        <fullName evidence="3">Protein kinase domain-containing protein</fullName>
    </recommendedName>
</protein>
<dbReference type="EMBL" id="JABFOR010000005">
    <property type="protein sequence ID" value="NOJ70180.1"/>
    <property type="molecule type" value="Genomic_DNA"/>
</dbReference>
<organism evidence="1 2">
    <name type="scientific">Paenibacillus alvei</name>
    <name type="common">Bacillus alvei</name>
    <dbReference type="NCBI Taxonomy" id="44250"/>
    <lineage>
        <taxon>Bacteria</taxon>
        <taxon>Bacillati</taxon>
        <taxon>Bacillota</taxon>
        <taxon>Bacilli</taxon>
        <taxon>Bacillales</taxon>
        <taxon>Paenibacillaceae</taxon>
        <taxon>Paenibacillus</taxon>
    </lineage>
</organism>
<dbReference type="Proteomes" id="UP000552038">
    <property type="component" value="Unassembled WGS sequence"/>
</dbReference>
<dbReference type="RefSeq" id="WP_171415600.1">
    <property type="nucleotide sequence ID" value="NZ_JABFOR010000005.1"/>
</dbReference>
<accession>A0AAP7DHU3</accession>
<sequence>MAKDFYDGSILYDFTTIRTKICDIDFYCKSPAVNEIGEHFWGAARSKSPEEYELGAPIDSRTNVYNLGAIAFGLLGGERNHAFERWEAGQALYLRNAKWKSWS</sequence>